<dbReference type="InterPro" id="IPR039911">
    <property type="entry name" value="JIP3/JIP4"/>
</dbReference>
<dbReference type="AlphaFoldDB" id="A0A4Z2DFW2"/>
<dbReference type="GO" id="GO:0019894">
    <property type="term" value="F:kinesin binding"/>
    <property type="evidence" value="ECO:0007669"/>
    <property type="project" value="TreeGrafter"/>
</dbReference>
<reference evidence="4 5" key="1">
    <citation type="submission" date="2019-03" db="EMBL/GenBank/DDBJ databases">
        <title>An improved genome assembly of the fluke Schistosoma japonicum.</title>
        <authorList>
            <person name="Hu W."/>
            <person name="Luo F."/>
            <person name="Yin M."/>
            <person name="Mo X."/>
            <person name="Sun C."/>
            <person name="Wu Q."/>
            <person name="Zhu B."/>
            <person name="Xiang M."/>
            <person name="Wang J."/>
            <person name="Wang Y."/>
            <person name="Zhang T."/>
            <person name="Xu B."/>
            <person name="Zheng H."/>
            <person name="Feng Z."/>
        </authorList>
    </citation>
    <scope>NUCLEOTIDE SEQUENCE [LARGE SCALE GENOMIC DNA]</scope>
    <source>
        <strain evidence="4">HuSjv2</strain>
        <tissue evidence="4">Worms</tissue>
    </source>
</reference>
<dbReference type="GO" id="GO:0030159">
    <property type="term" value="F:signaling receptor complex adaptor activity"/>
    <property type="evidence" value="ECO:0007669"/>
    <property type="project" value="TreeGrafter"/>
</dbReference>
<dbReference type="GO" id="GO:0016192">
    <property type="term" value="P:vesicle-mediated transport"/>
    <property type="evidence" value="ECO:0007669"/>
    <property type="project" value="TreeGrafter"/>
</dbReference>
<dbReference type="OrthoDB" id="10256043at2759"/>
<dbReference type="PANTHER" id="PTHR13886:SF4">
    <property type="entry name" value="JNK-INTERACTING PROTEIN 3"/>
    <property type="match status" value="1"/>
</dbReference>
<dbReference type="Proteomes" id="UP000311919">
    <property type="component" value="Unassembled WGS sequence"/>
</dbReference>
<feature type="region of interest" description="Disordered" evidence="2">
    <location>
        <begin position="619"/>
        <end position="638"/>
    </location>
</feature>
<keyword evidence="5" id="KW-1185">Reference proteome</keyword>
<dbReference type="GO" id="GO:0016301">
    <property type="term" value="F:kinase activity"/>
    <property type="evidence" value="ECO:0007669"/>
    <property type="project" value="UniProtKB-KW"/>
</dbReference>
<protein>
    <submittedName>
        <fullName evidence="4">C-Jun-amino-terminal kinase-interacting protein</fullName>
    </submittedName>
</protein>
<comment type="caution">
    <text evidence="4">The sequence shown here is derived from an EMBL/GenBank/DDBJ whole genome shotgun (WGS) entry which is preliminary data.</text>
</comment>
<evidence type="ECO:0000313" key="4">
    <source>
        <dbReference type="EMBL" id="TNN15383.1"/>
    </source>
</evidence>
<keyword evidence="1" id="KW-0175">Coiled coil</keyword>
<dbReference type="PROSITE" id="PS51777">
    <property type="entry name" value="RH2"/>
    <property type="match status" value="1"/>
</dbReference>
<feature type="compositionally biased region" description="Low complexity" evidence="2">
    <location>
        <begin position="619"/>
        <end position="630"/>
    </location>
</feature>
<keyword evidence="4" id="KW-0418">Kinase</keyword>
<evidence type="ECO:0000256" key="1">
    <source>
        <dbReference type="SAM" id="Coils"/>
    </source>
</evidence>
<proteinExistence type="predicted"/>
<dbReference type="GO" id="GO:0008432">
    <property type="term" value="F:JUN kinase binding"/>
    <property type="evidence" value="ECO:0007669"/>
    <property type="project" value="TreeGrafter"/>
</dbReference>
<evidence type="ECO:0000259" key="3">
    <source>
        <dbReference type="PROSITE" id="PS51777"/>
    </source>
</evidence>
<dbReference type="GO" id="GO:0005078">
    <property type="term" value="F:MAP-kinase scaffold activity"/>
    <property type="evidence" value="ECO:0007669"/>
    <property type="project" value="InterPro"/>
</dbReference>
<dbReference type="EMBL" id="SKCS01000149">
    <property type="protein sequence ID" value="TNN15383.1"/>
    <property type="molecule type" value="Genomic_DNA"/>
</dbReference>
<dbReference type="STRING" id="6182.A0A4Z2DFW2"/>
<dbReference type="PANTHER" id="PTHR13886">
    <property type="entry name" value="JNK/SAPK-ASSOCIATED PROTEIN"/>
    <property type="match status" value="1"/>
</dbReference>
<sequence length="1043" mass="116497">EYAYFDQLTTEKAARKQSELRLLNTEDAFDEERKVNEAKNESLSTSCRQTELKLQLAKDQVSRLEVKEQEWKKEENRLHERLNELIRTNVELTEQIKFINQQSNTPDNHGKNIIRKLSINPPMYKLTGSNNNQHDHSHEFDQSLTVDRSPVVHSNSPDIGYDATSGGFGFDEMPSTSESDGCQNIDDELPAGMRKEIDVLIKENMELVETKNALNIVKDDLLARIDYLSSENISLRESVDMLTQSRISLQSELTSTDQMLNDARSEINQLHEKLLSYQDKTADSTNPAQLKRFTRSEMARILAERNHYKERLLELQDAVRFTETLRVSQKGQHPELLMPKATVHNKFDTVSPVSGPLQSLQKFFSSFASGQRSETSGESIHNVEGDSSIHDTGVSLSWITLSATGTHSPIYGWATGKDTAHQFIGNDSNDSTNEVSNTPLSVPVPIQCRTIGGLHRKYLEICTALTVPVVSLDCNSKPKYHVWLIGRGGPADSINPNDSSLSVNRGYLGQVHIFEPTKFIHPIYSFDLDHGFLPTTAVYVKCNKDPASTSSSNQTIFTNELTSNNGVGYIDFTWDYNELYARSDDYTNNNFADDCVILASNDGRFLVYQTCYELKSTNSSDVSESCSSKSNTNDNEHNSSIHFNIRLPQIICRFNTNSRSLVASGMISCDSHVCIGLLNSLGTSQFVCLQSQSFIRNQHNDAENTITPSTKMQTIHKLINLPYESLSTGPLIMSSNSHCSTDHVWLGTAGGGYCYCLAAQSGDFITSLALPSETPCLHAIWIKPHTTKQSETIIWLSVSGNPTQCTPSKTNSVTMKKTCTNHHDVDLKDDNDGDMCTDCLASQHHAVSNQQMVTGAVSRGMARLIECCPKQKCILRQIDLTTSLSSMLDMENVTDPIDLTICRLLTVPLTSDHELWFATRSGLIARLHLNYSESKSSPNKVELPSSSSISVSCHGYRRPGCNLLLIDQIGQINDNGESNYLIVSIGHDYVDLRQIQISSEQSNDIYIHSTDHASNIIRHHVNRSRQMGSGAHAIVWRLTTLRQ</sequence>
<gene>
    <name evidence="4" type="ORF">EWB00_001353</name>
</gene>
<organism evidence="4 5">
    <name type="scientific">Schistosoma japonicum</name>
    <name type="common">Blood fluke</name>
    <dbReference type="NCBI Taxonomy" id="6182"/>
    <lineage>
        <taxon>Eukaryota</taxon>
        <taxon>Metazoa</taxon>
        <taxon>Spiralia</taxon>
        <taxon>Lophotrochozoa</taxon>
        <taxon>Platyhelminthes</taxon>
        <taxon>Trematoda</taxon>
        <taxon>Digenea</taxon>
        <taxon>Strigeidida</taxon>
        <taxon>Schistosomatoidea</taxon>
        <taxon>Schistosomatidae</taxon>
        <taxon>Schistosoma</taxon>
    </lineage>
</organism>
<name>A0A4Z2DFW2_SCHJA</name>
<dbReference type="Gene3D" id="1.20.5.1000">
    <property type="entry name" value="arf6 gtpase in complex with a specific effector, jip4"/>
    <property type="match status" value="1"/>
</dbReference>
<feature type="domain" description="RH2" evidence="3">
    <location>
        <begin position="290"/>
        <end position="363"/>
    </location>
</feature>
<feature type="coiled-coil region" evidence="1">
    <location>
        <begin position="47"/>
        <end position="102"/>
    </location>
</feature>
<evidence type="ECO:0000313" key="5">
    <source>
        <dbReference type="Proteomes" id="UP000311919"/>
    </source>
</evidence>
<dbReference type="InterPro" id="IPR032486">
    <property type="entry name" value="JIP_LZII"/>
</dbReference>
<dbReference type="GO" id="GO:0005737">
    <property type="term" value="C:cytoplasm"/>
    <property type="evidence" value="ECO:0007669"/>
    <property type="project" value="TreeGrafter"/>
</dbReference>
<evidence type="ECO:0000256" key="2">
    <source>
        <dbReference type="SAM" id="MobiDB-lite"/>
    </source>
</evidence>
<accession>A0A4Z2DFW2</accession>
<keyword evidence="4" id="KW-0808">Transferase</keyword>
<feature type="non-terminal residue" evidence="4">
    <location>
        <position position="1"/>
    </location>
</feature>
<dbReference type="Pfam" id="PF16471">
    <property type="entry name" value="JIP_LZII"/>
    <property type="match status" value="1"/>
</dbReference>
<feature type="coiled-coil region" evidence="1">
    <location>
        <begin position="253"/>
        <end position="318"/>
    </location>
</feature>
<dbReference type="InterPro" id="IPR034744">
    <property type="entry name" value="RH2"/>
</dbReference>